<comment type="caution">
    <text evidence="1">The sequence shown here is derived from an EMBL/GenBank/DDBJ whole genome shotgun (WGS) entry which is preliminary data.</text>
</comment>
<gene>
    <name evidence="1" type="ORF">BN9_131730</name>
</gene>
<evidence type="ECO:0000313" key="2">
    <source>
        <dbReference type="Proteomes" id="UP000053237"/>
    </source>
</evidence>
<evidence type="ECO:0000313" key="1">
    <source>
        <dbReference type="EMBL" id="CCI11602.1"/>
    </source>
</evidence>
<dbReference type="InParanoid" id="A0A024FXH6"/>
<reference evidence="1 2" key="1">
    <citation type="submission" date="2012-05" db="EMBL/GenBank/DDBJ databases">
        <title>Recombination and specialization in a pathogen metapopulation.</title>
        <authorList>
            <person name="Gardiner A."/>
            <person name="Kemen E."/>
            <person name="Schultz-Larsen T."/>
            <person name="MacLean D."/>
            <person name="Van Oosterhout C."/>
            <person name="Jones J.D.G."/>
        </authorList>
    </citation>
    <scope>NUCLEOTIDE SEQUENCE [LARGE SCALE GENOMIC DNA]</scope>
    <source>
        <strain evidence="1 2">Ac Nc2</strain>
    </source>
</reference>
<organism evidence="1 2">
    <name type="scientific">Albugo candida</name>
    <dbReference type="NCBI Taxonomy" id="65357"/>
    <lineage>
        <taxon>Eukaryota</taxon>
        <taxon>Sar</taxon>
        <taxon>Stramenopiles</taxon>
        <taxon>Oomycota</taxon>
        <taxon>Peronosporomycetes</taxon>
        <taxon>Albuginales</taxon>
        <taxon>Albuginaceae</taxon>
        <taxon>Albugo</taxon>
    </lineage>
</organism>
<protein>
    <submittedName>
        <fullName evidence="1">Uncharacterized protein</fullName>
    </submittedName>
</protein>
<name>A0A024FXH6_9STRA</name>
<dbReference type="Proteomes" id="UP000053237">
    <property type="component" value="Unassembled WGS sequence"/>
</dbReference>
<proteinExistence type="predicted"/>
<sequence>MTPSGGLADSTHVFRPCVPRFESWRWQKGCDGAPRRRQRFLHLIINLLNEDMDVSRPLATTPENNYNHQTVVTERCLNKSTTGEQA</sequence>
<dbReference type="AlphaFoldDB" id="A0A024FXH6"/>
<accession>A0A024FXH6</accession>
<dbReference type="EMBL" id="CAIX01001304">
    <property type="protein sequence ID" value="CCI11602.1"/>
    <property type="molecule type" value="Genomic_DNA"/>
</dbReference>
<keyword evidence="2" id="KW-1185">Reference proteome</keyword>